<dbReference type="EMBL" id="CP011390">
    <property type="protein sequence ID" value="ANE52206.1"/>
    <property type="molecule type" value="Genomic_DNA"/>
</dbReference>
<dbReference type="Proteomes" id="UP000077177">
    <property type="component" value="Chromosome"/>
</dbReference>
<dbReference type="NCBIfam" id="TIGR04183">
    <property type="entry name" value="Por_Secre_tail"/>
    <property type="match status" value="1"/>
</dbReference>
<keyword evidence="3" id="KW-1185">Reference proteome</keyword>
<proteinExistence type="predicted"/>
<evidence type="ECO:0000313" key="3">
    <source>
        <dbReference type="Proteomes" id="UP000077177"/>
    </source>
</evidence>
<evidence type="ECO:0000313" key="2">
    <source>
        <dbReference type="EMBL" id="ANE52206.1"/>
    </source>
</evidence>
<gene>
    <name evidence="2" type="ORF">SY85_18630</name>
</gene>
<evidence type="ECO:0000259" key="1">
    <source>
        <dbReference type="Pfam" id="PF18962"/>
    </source>
</evidence>
<dbReference type="KEGG" id="fla:SY85_18630"/>
<protein>
    <recommendedName>
        <fullName evidence="1">Secretion system C-terminal sorting domain-containing protein</fullName>
    </recommendedName>
</protein>
<dbReference type="Pfam" id="PF18962">
    <property type="entry name" value="Por_Secre_tail"/>
    <property type="match status" value="1"/>
</dbReference>
<dbReference type="InterPro" id="IPR026444">
    <property type="entry name" value="Secre_tail"/>
</dbReference>
<accession>A0A172TYX8</accession>
<organism evidence="2 3">
    <name type="scientific">Flavisolibacter tropicus</name>
    <dbReference type="NCBI Taxonomy" id="1492898"/>
    <lineage>
        <taxon>Bacteria</taxon>
        <taxon>Pseudomonadati</taxon>
        <taxon>Bacteroidota</taxon>
        <taxon>Chitinophagia</taxon>
        <taxon>Chitinophagales</taxon>
        <taxon>Chitinophagaceae</taxon>
        <taxon>Flavisolibacter</taxon>
    </lineage>
</organism>
<dbReference type="AlphaFoldDB" id="A0A172TYX8"/>
<reference evidence="2 3" key="2">
    <citation type="journal article" date="2016" name="Int. J. Syst. Evol. Microbiol.">
        <title>Flavisolibacter tropicus sp. nov., isolated from tropical soil.</title>
        <authorList>
            <person name="Lee J.J."/>
            <person name="Kang M.S."/>
            <person name="Kim G.S."/>
            <person name="Lee C.S."/>
            <person name="Lim S."/>
            <person name="Lee J."/>
            <person name="Roh S.H."/>
            <person name="Kang H."/>
            <person name="Ha J.M."/>
            <person name="Bae S."/>
            <person name="Jung H.Y."/>
            <person name="Kim M.K."/>
        </authorList>
    </citation>
    <scope>NUCLEOTIDE SEQUENCE [LARGE SCALE GENOMIC DNA]</scope>
    <source>
        <strain evidence="2 3">LCS9</strain>
    </source>
</reference>
<feature type="domain" description="Secretion system C-terminal sorting" evidence="1">
    <location>
        <begin position="1153"/>
        <end position="1221"/>
    </location>
</feature>
<sequence length="1232" mass="132454">MKMKTRSHILWGKPIFLLFFLLLLAAQGFAQTCSGLSFSCTTTESLCVSTGSITVTVTGGVGPFNFQVIGPTSTPYTSSNVITGLRPGSYKVIVQDVGSSGCTLEQDGVVVSGTYTAQSFFLTKTNPGCSNADGVIRIGSATGGRPSFTYTIMAGSASGVGSNNTTGTFSNLIPGDYYIQSEDACHNLVTRSIAIPDFSWSINSVSINRSVCDSADAVVGLLDNKGNTNASGSIFAGYMYGVVNAVGDTTWSSTRSFRFRAGKKLSGQIVVKDPCGVVKTQTWTVPALQIPSLGATVATSNYRCDSSFTAAITTPLGLITPNYCIYNSSSVLIGCNTTGTFTNLAYGSYCIKMTDGCYDTTISRCFTSTPPKPSVAATVQESNQTCTTFTATVTGRVNISGATYCLVKDDGSNGIVECNATGVFTNVPYGPYCINIKNDPYCYDTTIKRCFIATRPLPVINAVRMTSLACNTLIVDTLQGHSSTSATQFCLYKEDGTLWACNSTGVFDNIPHGNYCIRSLSECGDLSAPYCFNTQNNTPTVGNDVIRTDRTCKTFTAYISDTSRLVNPVYEIYNDLNVLIATNNTGIFHNLRYGTYCMKIKNDPTCIDMTFTRCFTETKPPATISATLTQSNTTCTAFTANITGTGLTTPRYYLLNASNDTIARNTTGVFPNLPYGSYCGVIIDGCEDTLRVCQTFEPLRGITLSSWISCNAGNSTVAAQMTSKNNPYNFYFYHPDGRLLHSVIGTWSNWQSVDLPGLPAGAQYKIVGVDNCGRRDSAYVTPQASSLTKSLSIRQRCPSGTWASGSGDLTVTSYSATFGTVTPRLIKKDAVAISQSYTTRSGNIYMFQDLGPATYVIEYTVNQCGTKQYDTVVVNPYVAPSQQNSAIYQCDNNSFSVNSIVVNGAGPFTYEIIGSTPASPSIVTGPQASPFFNINNGVAYSLINLRATDACGNSALDDAHVLPLGNLVITRTSNCLYRTITLSVDAISGATYQWYKKTSAVDSVLIGTGRAYTIPYMLEPDIATYVSKTSVNSSCLTKLSYINMTGNCDGITLAVSLQVNGKKTTKGNQLVWNIEPGQSGAVYTIERKTDMESSFKTIANGGYEAVGSDKYSFMDESPYNGTNLYRIKKIVSNGIVEYSNTMAIVNSTTSINVFPNPVKESFTISIHTEKTTNYVVAFYTIDGRLIFQKQLNGITDTAITYPTPAGLKAGTYLLRITNQSTGGSENRKLLFQ</sequence>
<reference evidence="3" key="1">
    <citation type="submission" date="2015-01" db="EMBL/GenBank/DDBJ databases">
        <title>Flavisolibacter sp./LCS9/ whole genome sequencing.</title>
        <authorList>
            <person name="Kim M.K."/>
            <person name="Srinivasan S."/>
            <person name="Lee J.-J."/>
        </authorList>
    </citation>
    <scope>NUCLEOTIDE SEQUENCE [LARGE SCALE GENOMIC DNA]</scope>
    <source>
        <strain evidence="3">LCS9</strain>
    </source>
</reference>
<dbReference type="STRING" id="1492898.SY85_18630"/>
<name>A0A172TYX8_9BACT</name>